<accession>A0ABN7VUQ6</accession>
<dbReference type="Proteomes" id="UP000789901">
    <property type="component" value="Unassembled WGS sequence"/>
</dbReference>
<evidence type="ECO:0000313" key="2">
    <source>
        <dbReference type="Proteomes" id="UP000789901"/>
    </source>
</evidence>
<dbReference type="EMBL" id="CAJVQB010022683">
    <property type="protein sequence ID" value="CAG8800142.1"/>
    <property type="molecule type" value="Genomic_DNA"/>
</dbReference>
<comment type="caution">
    <text evidence="1">The sequence shown here is derived from an EMBL/GenBank/DDBJ whole genome shotgun (WGS) entry which is preliminary data.</text>
</comment>
<feature type="non-terminal residue" evidence="1">
    <location>
        <position position="59"/>
    </location>
</feature>
<keyword evidence="2" id="KW-1185">Reference proteome</keyword>
<sequence length="59" mass="6767">MSQTKNLILCYQFWSNENQLPVVMVTQLQHVTKCNAEVVSDAVVMHIQRSGLDVKNVDY</sequence>
<name>A0ABN7VUQ6_GIGMA</name>
<reference evidence="1 2" key="1">
    <citation type="submission" date="2021-06" db="EMBL/GenBank/DDBJ databases">
        <authorList>
            <person name="Kallberg Y."/>
            <person name="Tangrot J."/>
            <person name="Rosling A."/>
        </authorList>
    </citation>
    <scope>NUCLEOTIDE SEQUENCE [LARGE SCALE GENOMIC DNA]</scope>
    <source>
        <strain evidence="1 2">120-4 pot B 10/14</strain>
    </source>
</reference>
<evidence type="ECO:0000313" key="1">
    <source>
        <dbReference type="EMBL" id="CAG8800142.1"/>
    </source>
</evidence>
<proteinExistence type="predicted"/>
<organism evidence="1 2">
    <name type="scientific">Gigaspora margarita</name>
    <dbReference type="NCBI Taxonomy" id="4874"/>
    <lineage>
        <taxon>Eukaryota</taxon>
        <taxon>Fungi</taxon>
        <taxon>Fungi incertae sedis</taxon>
        <taxon>Mucoromycota</taxon>
        <taxon>Glomeromycotina</taxon>
        <taxon>Glomeromycetes</taxon>
        <taxon>Diversisporales</taxon>
        <taxon>Gigasporaceae</taxon>
        <taxon>Gigaspora</taxon>
    </lineage>
</organism>
<gene>
    <name evidence="1" type="ORF">GMARGA_LOCUS22916</name>
</gene>
<protein>
    <submittedName>
        <fullName evidence="1">25021_t:CDS:1</fullName>
    </submittedName>
</protein>